<accession>A0A1W6K365</accession>
<dbReference type="KEGG" id="aman:B6F84_13730"/>
<dbReference type="RefSeq" id="WP_148692766.1">
    <property type="nucleotide sequence ID" value="NZ_CP020477.1"/>
</dbReference>
<dbReference type="AlphaFoldDB" id="A0A1W6K365"/>
<name>A0A1W6K365_9CREN</name>
<protein>
    <submittedName>
        <fullName evidence="1">Uncharacterized protein</fullName>
    </submittedName>
</protein>
<proteinExistence type="predicted"/>
<reference evidence="1 2" key="1">
    <citation type="submission" date="2017-03" db="EMBL/GenBank/DDBJ databases">
        <title>Sulfur activation and transportation mechanism of thermophilic Archaea Acidianus manzaensis YN-25.</title>
        <authorList>
            <person name="Ma Y."/>
            <person name="Yang Y."/>
            <person name="Xia J."/>
        </authorList>
    </citation>
    <scope>NUCLEOTIDE SEQUENCE [LARGE SCALE GENOMIC DNA]</scope>
    <source>
        <strain evidence="1 2">YN-25</strain>
    </source>
</reference>
<dbReference type="OrthoDB" id="65910at2157"/>
<gene>
    <name evidence="1" type="ORF">B6F84_13730</name>
</gene>
<dbReference type="Proteomes" id="UP000193404">
    <property type="component" value="Chromosome"/>
</dbReference>
<keyword evidence="2" id="KW-1185">Reference proteome</keyword>
<evidence type="ECO:0000313" key="2">
    <source>
        <dbReference type="Proteomes" id="UP000193404"/>
    </source>
</evidence>
<dbReference type="EMBL" id="CP020477">
    <property type="protein sequence ID" value="ARM76973.1"/>
    <property type="molecule type" value="Genomic_DNA"/>
</dbReference>
<dbReference type="STRING" id="282676.B6F84_13730"/>
<evidence type="ECO:0000313" key="1">
    <source>
        <dbReference type="EMBL" id="ARM76973.1"/>
    </source>
</evidence>
<sequence length="168" mass="20000">MYFLQVYYRNDNERKRLDYIINKWNNKVSKLDGYLLKIDDETTYKEIFNEISSKFPPELIKSYKAEELEVKPQTIQETKTYLLNKSLHDTKTFLNFIIAKNKGIYLGKTEEADIYDIYTRKGIVRTFVALKGDTNKTQIILSYEGTKEAVNKIEEEIEKEIKIFEEIR</sequence>
<organism evidence="1 2">
    <name type="scientific">Acidianus manzaensis</name>
    <dbReference type="NCBI Taxonomy" id="282676"/>
    <lineage>
        <taxon>Archaea</taxon>
        <taxon>Thermoproteota</taxon>
        <taxon>Thermoprotei</taxon>
        <taxon>Sulfolobales</taxon>
        <taxon>Sulfolobaceae</taxon>
        <taxon>Acidianus</taxon>
    </lineage>
</organism>
<dbReference type="GeneID" id="41592000"/>